<comment type="caution">
    <text evidence="1">The sequence shown here is derived from an EMBL/GenBank/DDBJ whole genome shotgun (WGS) entry which is preliminary data.</text>
</comment>
<organism evidence="1 2">
    <name type="scientific">Heterotrigona itama</name>
    <dbReference type="NCBI Taxonomy" id="395501"/>
    <lineage>
        <taxon>Eukaryota</taxon>
        <taxon>Metazoa</taxon>
        <taxon>Ecdysozoa</taxon>
        <taxon>Arthropoda</taxon>
        <taxon>Hexapoda</taxon>
        <taxon>Insecta</taxon>
        <taxon>Pterygota</taxon>
        <taxon>Neoptera</taxon>
        <taxon>Endopterygota</taxon>
        <taxon>Hymenoptera</taxon>
        <taxon>Apocrita</taxon>
        <taxon>Aculeata</taxon>
        <taxon>Apoidea</taxon>
        <taxon>Anthophila</taxon>
        <taxon>Apidae</taxon>
        <taxon>Heterotrigona</taxon>
    </lineage>
</organism>
<protein>
    <submittedName>
        <fullName evidence="1">Uncharacterized protein</fullName>
    </submittedName>
</protein>
<evidence type="ECO:0000313" key="1">
    <source>
        <dbReference type="EMBL" id="CAD1474902.1"/>
    </source>
</evidence>
<feature type="non-terminal residue" evidence="1">
    <location>
        <position position="46"/>
    </location>
</feature>
<evidence type="ECO:0000313" key="2">
    <source>
        <dbReference type="Proteomes" id="UP000752696"/>
    </source>
</evidence>
<sequence>MMTPPSSMEEATRYGGIIKRHARWLATKVIRKTDRGFSNSSRRASK</sequence>
<dbReference type="Proteomes" id="UP000752696">
    <property type="component" value="Unassembled WGS sequence"/>
</dbReference>
<keyword evidence="2" id="KW-1185">Reference proteome</keyword>
<proteinExistence type="predicted"/>
<dbReference type="AlphaFoldDB" id="A0A6V7H579"/>
<dbReference type="EMBL" id="CAJDYZ010008034">
    <property type="protein sequence ID" value="CAD1474902.1"/>
    <property type="molecule type" value="Genomic_DNA"/>
</dbReference>
<reference evidence="1" key="1">
    <citation type="submission" date="2020-07" db="EMBL/GenBank/DDBJ databases">
        <authorList>
            <person name="Nazaruddin N."/>
        </authorList>
    </citation>
    <scope>NUCLEOTIDE SEQUENCE</scope>
</reference>
<accession>A0A6V7H579</accession>
<name>A0A6V7H579_9HYME</name>
<gene>
    <name evidence="1" type="ORF">MHI_LOCUS503590</name>
</gene>